<feature type="transmembrane region" description="Helical" evidence="1">
    <location>
        <begin position="7"/>
        <end position="27"/>
    </location>
</feature>
<evidence type="ECO:0000256" key="1">
    <source>
        <dbReference type="SAM" id="Phobius"/>
    </source>
</evidence>
<keyword evidence="1" id="KW-1133">Transmembrane helix</keyword>
<gene>
    <name evidence="2" type="ORF">FHL03_10120</name>
</gene>
<dbReference type="RefSeq" id="WP_125706358.1">
    <property type="nucleotide sequence ID" value="NZ_JBHTOO010000021.1"/>
</dbReference>
<sequence>MKKINVLRVFSDGVGIYLIILILDFLIELLIKGYSGTISTIFGVTVKTIFNAEQQLIQVTMTSRVMIFLVVFLGILIAGRYLWIKSFDSKKI</sequence>
<keyword evidence="1" id="KW-0812">Transmembrane</keyword>
<evidence type="ECO:0000313" key="2">
    <source>
        <dbReference type="EMBL" id="MQS45840.1"/>
    </source>
</evidence>
<accession>A0ABW9P980</accession>
<name>A0ABW9P980_9LACO</name>
<reference evidence="2 3" key="1">
    <citation type="journal article" date="2019" name="Syst. Appl. Microbiol.">
        <title>Polyphasic characterization of two novel Lactobacillus spp. isolated from blown salami packages: Description of Lactobacillus halodurans sp. nov. and Lactobacillus salsicarnum sp. nov.</title>
        <authorList>
            <person name="Schuster J.A."/>
            <person name="Klingl A."/>
            <person name="Vogel R.F."/>
            <person name="Ehrmann M.A."/>
        </authorList>
    </citation>
    <scope>NUCLEOTIDE SEQUENCE [LARGE SCALE GENOMIC DNA]</scope>
    <source>
        <strain evidence="2 3">TMW 1.2098</strain>
    </source>
</reference>
<evidence type="ECO:0000313" key="3">
    <source>
        <dbReference type="Proteomes" id="UP000436655"/>
    </source>
</evidence>
<keyword evidence="3" id="KW-1185">Reference proteome</keyword>
<dbReference type="EMBL" id="VDFN01000011">
    <property type="protein sequence ID" value="MQS45840.1"/>
    <property type="molecule type" value="Genomic_DNA"/>
</dbReference>
<organism evidence="2 3">
    <name type="scientific">Companilactobacillus mishanensis</name>
    <dbReference type="NCBI Taxonomy" id="2486008"/>
    <lineage>
        <taxon>Bacteria</taxon>
        <taxon>Bacillati</taxon>
        <taxon>Bacillota</taxon>
        <taxon>Bacilli</taxon>
        <taxon>Lactobacillales</taxon>
        <taxon>Lactobacillaceae</taxon>
        <taxon>Companilactobacillus</taxon>
    </lineage>
</organism>
<keyword evidence="1" id="KW-0472">Membrane</keyword>
<comment type="caution">
    <text evidence="2">The sequence shown here is derived from an EMBL/GenBank/DDBJ whole genome shotgun (WGS) entry which is preliminary data.</text>
</comment>
<dbReference type="Proteomes" id="UP000436655">
    <property type="component" value="Unassembled WGS sequence"/>
</dbReference>
<feature type="transmembrane region" description="Helical" evidence="1">
    <location>
        <begin position="65"/>
        <end position="83"/>
    </location>
</feature>
<proteinExistence type="predicted"/>
<protein>
    <submittedName>
        <fullName evidence="2">Uncharacterized protein</fullName>
    </submittedName>
</protein>